<dbReference type="AlphaFoldDB" id="A0A2T0LEP6"/>
<dbReference type="Gene3D" id="3.40.630.10">
    <property type="entry name" value="Zn peptidases"/>
    <property type="match status" value="1"/>
</dbReference>
<dbReference type="Pfam" id="PF00246">
    <property type="entry name" value="Peptidase_M14"/>
    <property type="match status" value="1"/>
</dbReference>
<protein>
    <submittedName>
        <fullName evidence="13">Zinc carboxypeptidase</fullName>
    </submittedName>
</protein>
<comment type="caution">
    <text evidence="10">Lacks conserved residue(s) required for the propagation of feature annotation.</text>
</comment>
<proteinExistence type="inferred from homology"/>
<evidence type="ECO:0000256" key="6">
    <source>
        <dbReference type="ARBA" id="ARBA00022729"/>
    </source>
</evidence>
<keyword evidence="6 11" id="KW-0732">Signal</keyword>
<dbReference type="PANTHER" id="PTHR11705:SF83">
    <property type="entry name" value="INACTIVE METALLOCARBOXYPEPTIDASE ECM14"/>
    <property type="match status" value="1"/>
</dbReference>
<comment type="similarity">
    <text evidence="3 10">Belongs to the peptidase M14 family.</text>
</comment>
<feature type="signal peptide" evidence="11">
    <location>
        <begin position="1"/>
        <end position="27"/>
    </location>
</feature>
<comment type="caution">
    <text evidence="13">The sequence shown here is derived from an EMBL/GenBank/DDBJ whole genome shotgun (WGS) entry which is preliminary data.</text>
</comment>
<dbReference type="SUPFAM" id="SSF53187">
    <property type="entry name" value="Zn-dependent exopeptidases"/>
    <property type="match status" value="1"/>
</dbReference>
<keyword evidence="8" id="KW-0843">Virulence</keyword>
<dbReference type="GO" id="GO:0008270">
    <property type="term" value="F:zinc ion binding"/>
    <property type="evidence" value="ECO:0007669"/>
    <property type="project" value="InterPro"/>
</dbReference>
<evidence type="ECO:0000256" key="1">
    <source>
        <dbReference type="ARBA" id="ARBA00001947"/>
    </source>
</evidence>
<dbReference type="CDD" id="cd06242">
    <property type="entry name" value="M14-like"/>
    <property type="match status" value="1"/>
</dbReference>
<evidence type="ECO:0000313" key="13">
    <source>
        <dbReference type="EMBL" id="PRX40591.1"/>
    </source>
</evidence>
<evidence type="ECO:0000313" key="14">
    <source>
        <dbReference type="Proteomes" id="UP000237797"/>
    </source>
</evidence>
<dbReference type="PANTHER" id="PTHR11705">
    <property type="entry name" value="PROTEASE FAMILY M14 CARBOXYPEPTIDASE A,B"/>
    <property type="match status" value="1"/>
</dbReference>
<evidence type="ECO:0000256" key="9">
    <source>
        <dbReference type="ARBA" id="ARBA00023180"/>
    </source>
</evidence>
<accession>A0A2T0LEP6</accession>
<name>A0A2T0LEP6_9BACL</name>
<evidence type="ECO:0000256" key="2">
    <source>
        <dbReference type="ARBA" id="ARBA00004613"/>
    </source>
</evidence>
<keyword evidence="5" id="KW-0645">Protease</keyword>
<dbReference type="GO" id="GO:0006508">
    <property type="term" value="P:proteolysis"/>
    <property type="evidence" value="ECO:0007669"/>
    <property type="project" value="UniProtKB-KW"/>
</dbReference>
<gene>
    <name evidence="13" type="ORF">CLV97_11269</name>
</gene>
<dbReference type="RefSeq" id="WP_245891446.1">
    <property type="nucleotide sequence ID" value="NZ_PVNE01000012.1"/>
</dbReference>
<organism evidence="13 14">
    <name type="scientific">Planifilum fimeticola</name>
    <dbReference type="NCBI Taxonomy" id="201975"/>
    <lineage>
        <taxon>Bacteria</taxon>
        <taxon>Bacillati</taxon>
        <taxon>Bacillota</taxon>
        <taxon>Bacilli</taxon>
        <taxon>Bacillales</taxon>
        <taxon>Thermoactinomycetaceae</taxon>
        <taxon>Planifilum</taxon>
    </lineage>
</organism>
<keyword evidence="7" id="KW-0378">Hydrolase</keyword>
<evidence type="ECO:0000256" key="8">
    <source>
        <dbReference type="ARBA" id="ARBA00023026"/>
    </source>
</evidence>
<dbReference type="PROSITE" id="PS52035">
    <property type="entry name" value="PEPTIDASE_M14"/>
    <property type="match status" value="1"/>
</dbReference>
<keyword evidence="14" id="KW-1185">Reference proteome</keyword>
<evidence type="ECO:0000256" key="3">
    <source>
        <dbReference type="ARBA" id="ARBA00005988"/>
    </source>
</evidence>
<evidence type="ECO:0000256" key="7">
    <source>
        <dbReference type="ARBA" id="ARBA00022801"/>
    </source>
</evidence>
<dbReference type="GO" id="GO:0004181">
    <property type="term" value="F:metallocarboxypeptidase activity"/>
    <property type="evidence" value="ECO:0007669"/>
    <property type="project" value="InterPro"/>
</dbReference>
<evidence type="ECO:0000256" key="4">
    <source>
        <dbReference type="ARBA" id="ARBA00022525"/>
    </source>
</evidence>
<comment type="subcellular location">
    <subcellularLocation>
        <location evidence="2">Secreted</location>
    </subcellularLocation>
</comment>
<keyword evidence="9" id="KW-0325">Glycoprotein</keyword>
<sequence length="538" mass="59666">MIRSRKGFAVVAAMLLVAALALPAVHAAPDTPYYGKEFSQPEKVLKLFPDPDVRFETPAFTSGLERFTSQEEMVQFLRKLDRSSPWTVMKSLGRSQEGREMPVLFFKRGSGKGKPTVWLQGQIHGNEPAAGEAMLVMAQKLAGEYGRKLLKHINVVLVPRVNPDGSYAFERRMANGMDGNRDHLKFDTPEARAIHSLYNQVQPEVVIDAHEYNPDPALLKDVGKEGALKYHDLLILSGKNLNIPEEIRDFADGVMVKEAKARLAKQGFSSGDYYTAAKRDGQLEITEGGPEPRIGRNSFALKPALSFLVETRGIGIGRENFLRRVAAQVTTHQSLLETAASRADRIHRLVDGARKEIVGKGKRVGDDDEVIVTSKAKEYPATLPVVDIAEAKVKEIPVRYFSHTEGEADLTRERPLAYLLKPEQTDAVRRLKYAGVKVNRLKKAAKLTVESYFVTGKETQDSPYEGHPQHQVTTKVVEKTVVLPKGSWIIPMDQPTANLAALAMEPESTDSYVTFGFIPSEAGEELPIYRYMGGGSLR</sequence>
<evidence type="ECO:0000259" key="12">
    <source>
        <dbReference type="PROSITE" id="PS52035"/>
    </source>
</evidence>
<feature type="chain" id="PRO_5015418405" evidence="11">
    <location>
        <begin position="28"/>
        <end position="538"/>
    </location>
</feature>
<comment type="cofactor">
    <cofactor evidence="1">
        <name>Zn(2+)</name>
        <dbReference type="ChEBI" id="CHEBI:29105"/>
    </cofactor>
</comment>
<dbReference type="SMART" id="SM00631">
    <property type="entry name" value="Zn_pept"/>
    <property type="match status" value="1"/>
</dbReference>
<reference evidence="13 14" key="1">
    <citation type="submission" date="2018-03" db="EMBL/GenBank/DDBJ databases">
        <title>Genomic Encyclopedia of Archaeal and Bacterial Type Strains, Phase II (KMG-II): from individual species to whole genera.</title>
        <authorList>
            <person name="Goeker M."/>
        </authorList>
    </citation>
    <scope>NUCLEOTIDE SEQUENCE [LARGE SCALE GENOMIC DNA]</scope>
    <source>
        <strain evidence="13 14">DSM 44946</strain>
    </source>
</reference>
<keyword evidence="13" id="KW-0121">Carboxypeptidase</keyword>
<dbReference type="GO" id="GO:0005615">
    <property type="term" value="C:extracellular space"/>
    <property type="evidence" value="ECO:0007669"/>
    <property type="project" value="TreeGrafter"/>
</dbReference>
<keyword evidence="4" id="KW-0964">Secreted</keyword>
<evidence type="ECO:0000256" key="11">
    <source>
        <dbReference type="SAM" id="SignalP"/>
    </source>
</evidence>
<dbReference type="Proteomes" id="UP000237797">
    <property type="component" value="Unassembled WGS sequence"/>
</dbReference>
<dbReference type="InterPro" id="IPR000834">
    <property type="entry name" value="Peptidase_M14"/>
</dbReference>
<dbReference type="EMBL" id="PVNE01000012">
    <property type="protein sequence ID" value="PRX40591.1"/>
    <property type="molecule type" value="Genomic_DNA"/>
</dbReference>
<evidence type="ECO:0000256" key="5">
    <source>
        <dbReference type="ARBA" id="ARBA00022670"/>
    </source>
</evidence>
<evidence type="ECO:0000256" key="10">
    <source>
        <dbReference type="PROSITE-ProRule" id="PRU01379"/>
    </source>
</evidence>
<feature type="domain" description="Peptidase M14" evidence="12">
    <location>
        <begin position="66"/>
        <end position="308"/>
    </location>
</feature>